<organism evidence="1">
    <name type="scientific">marine sediment metagenome</name>
    <dbReference type="NCBI Taxonomy" id="412755"/>
    <lineage>
        <taxon>unclassified sequences</taxon>
        <taxon>metagenomes</taxon>
        <taxon>ecological metagenomes</taxon>
    </lineage>
</organism>
<comment type="caution">
    <text evidence="1">The sequence shown here is derived from an EMBL/GenBank/DDBJ whole genome shotgun (WGS) entry which is preliminary data.</text>
</comment>
<accession>A0A0F9TMT7</accession>
<dbReference type="AlphaFoldDB" id="A0A0F9TMT7"/>
<reference evidence="1" key="1">
    <citation type="journal article" date="2015" name="Nature">
        <title>Complex archaea that bridge the gap between prokaryotes and eukaryotes.</title>
        <authorList>
            <person name="Spang A."/>
            <person name="Saw J.H."/>
            <person name="Jorgensen S.L."/>
            <person name="Zaremba-Niedzwiedzka K."/>
            <person name="Martijn J."/>
            <person name="Lind A.E."/>
            <person name="van Eijk R."/>
            <person name="Schleper C."/>
            <person name="Guy L."/>
            <person name="Ettema T.J."/>
        </authorList>
    </citation>
    <scope>NUCLEOTIDE SEQUENCE</scope>
</reference>
<sequence length="219" mass="24337">MPIQYESDINSKIDNNLKEFAEAKCLTGVELQKITTHYDLKLTETGNALGINTSALYGKQKASQALQTNVSLLLRLYALFDDKIPRIDPPKLTDLVELIQKVEPSFPDYAIGPILGLEVTSGHRLINKGFEKASQSTRVLAWLVFQILSENLDNWGLVKSVILTEAKARGIKDPTTVFTQGGWGKEQPVFRYQSSTTDGSAVRTGVVKKKLVRRAKTED</sequence>
<gene>
    <name evidence="1" type="ORF">LCGC14_0327930</name>
</gene>
<protein>
    <submittedName>
        <fullName evidence="1">Uncharacterized protein</fullName>
    </submittedName>
</protein>
<evidence type="ECO:0000313" key="1">
    <source>
        <dbReference type="EMBL" id="KKN80574.1"/>
    </source>
</evidence>
<name>A0A0F9TMT7_9ZZZZ</name>
<proteinExistence type="predicted"/>
<dbReference type="EMBL" id="LAZR01000228">
    <property type="protein sequence ID" value="KKN80574.1"/>
    <property type="molecule type" value="Genomic_DNA"/>
</dbReference>